<evidence type="ECO:0000313" key="9">
    <source>
        <dbReference type="EMBL" id="QXM06687.1"/>
    </source>
</evidence>
<feature type="transmembrane region" description="Helical" evidence="7">
    <location>
        <begin position="360"/>
        <end position="385"/>
    </location>
</feature>
<feature type="transmembrane region" description="Helical" evidence="7">
    <location>
        <begin position="226"/>
        <end position="242"/>
    </location>
</feature>
<dbReference type="Pfam" id="PF02366">
    <property type="entry name" value="PMT"/>
    <property type="match status" value="1"/>
</dbReference>
<dbReference type="Proteomes" id="UP000886818">
    <property type="component" value="Chromosome"/>
</dbReference>
<feature type="transmembrane region" description="Helical" evidence="7">
    <location>
        <begin position="76"/>
        <end position="95"/>
    </location>
</feature>
<feature type="transmembrane region" description="Helical" evidence="7">
    <location>
        <begin position="45"/>
        <end position="64"/>
    </location>
</feature>
<feature type="domain" description="ArnT-like N-terminal" evidence="8">
    <location>
        <begin position="127"/>
        <end position="282"/>
    </location>
</feature>
<feature type="transmembrane region" description="Helical" evidence="7">
    <location>
        <begin position="178"/>
        <end position="197"/>
    </location>
</feature>
<feature type="transmembrane region" description="Helical" evidence="7">
    <location>
        <begin position="148"/>
        <end position="166"/>
    </location>
</feature>
<reference evidence="9" key="1">
    <citation type="submission" date="2021-07" db="EMBL/GenBank/DDBJ databases">
        <title>Complete genome sequence of Crassaminicella sp. 143-21, isolated from a deep-sea hydrothermal vent.</title>
        <authorList>
            <person name="Li X."/>
        </authorList>
    </citation>
    <scope>NUCLEOTIDE SEQUENCE</scope>
    <source>
        <strain evidence="9">143-21</strain>
    </source>
</reference>
<feature type="transmembrane region" description="Helical" evidence="7">
    <location>
        <begin position="272"/>
        <end position="289"/>
    </location>
</feature>
<evidence type="ECO:0000256" key="6">
    <source>
        <dbReference type="ARBA" id="ARBA00023136"/>
    </source>
</evidence>
<sequence length="453" mass="52321">MFFNKLHNFNYIIFKQTTKYFFIFLLIACVLLSSGLIYQNPILQTIGFGFIIILLTFSISKHILKNDKYLLDLTILSILSVMIHFGLTLVFNFVLTNFGVDSVKYLNWGIKVAEMLCKGVPFNDIPKYDNSYSYIVGVLFYLFDVNRIMFSFLNAFIIIISGLIVYKTVLISKFNMLSARLSVVLIWFFPSFLIWSSDLLKDSFVLFFTSLSFLFLAMIFYKKSSYKYFLIIPIILFIYLSSTIRFYMFIPISIGFVGGLFIYILKSKKGKVFSIIVLSIVLLCNIVIFNTNEAQSYFGNTLAKSVEKLNILRQNGFSYDDAGLEKDISTIDKLMKALPSLLKDYLLQPTPKHWFSLDSIIVKLTIPEMISWYISLIFIFVGLIIKLKNKEPLSYAIAVYLLILWVSNAIVVGNIGAIYRYRMQFQAFAFIFIGEGFICLKNKYIDKYIKGNI</sequence>
<dbReference type="InterPro" id="IPR003342">
    <property type="entry name" value="ArnT-like_N"/>
</dbReference>
<keyword evidence="3" id="KW-0808">Transferase</keyword>
<keyword evidence="4 7" id="KW-0812">Transmembrane</keyword>
<dbReference type="EMBL" id="CP078093">
    <property type="protein sequence ID" value="QXM06687.1"/>
    <property type="molecule type" value="Genomic_DNA"/>
</dbReference>
<dbReference type="RefSeq" id="WP_218283383.1">
    <property type="nucleotide sequence ID" value="NZ_CP078093.1"/>
</dbReference>
<organism evidence="9 10">
    <name type="scientific">Crassaminicella indica</name>
    <dbReference type="NCBI Taxonomy" id="2855394"/>
    <lineage>
        <taxon>Bacteria</taxon>
        <taxon>Bacillati</taxon>
        <taxon>Bacillota</taxon>
        <taxon>Clostridia</taxon>
        <taxon>Eubacteriales</taxon>
        <taxon>Clostridiaceae</taxon>
        <taxon>Crassaminicella</taxon>
    </lineage>
</organism>
<keyword evidence="6 7" id="KW-0472">Membrane</keyword>
<feature type="transmembrane region" description="Helical" evidence="7">
    <location>
        <begin position="203"/>
        <end position="221"/>
    </location>
</feature>
<feature type="transmembrane region" description="Helical" evidence="7">
    <location>
        <begin position="248"/>
        <end position="265"/>
    </location>
</feature>
<feature type="transmembrane region" description="Helical" evidence="7">
    <location>
        <begin position="397"/>
        <end position="417"/>
    </location>
</feature>
<name>A0ABX8RCB1_9CLOT</name>
<keyword evidence="10" id="KW-1185">Reference proteome</keyword>
<proteinExistence type="predicted"/>
<evidence type="ECO:0000256" key="1">
    <source>
        <dbReference type="ARBA" id="ARBA00004127"/>
    </source>
</evidence>
<evidence type="ECO:0000256" key="4">
    <source>
        <dbReference type="ARBA" id="ARBA00022692"/>
    </source>
</evidence>
<evidence type="ECO:0000256" key="5">
    <source>
        <dbReference type="ARBA" id="ARBA00022989"/>
    </source>
</evidence>
<keyword evidence="2" id="KW-0328">Glycosyltransferase</keyword>
<protein>
    <submittedName>
        <fullName evidence="9">Phospholipid carrier-dependent glycosyltransferase</fullName>
    </submittedName>
</protein>
<keyword evidence="5 7" id="KW-1133">Transmembrane helix</keyword>
<evidence type="ECO:0000313" key="10">
    <source>
        <dbReference type="Proteomes" id="UP000886818"/>
    </source>
</evidence>
<evidence type="ECO:0000256" key="2">
    <source>
        <dbReference type="ARBA" id="ARBA00022676"/>
    </source>
</evidence>
<evidence type="ECO:0000259" key="8">
    <source>
        <dbReference type="Pfam" id="PF02366"/>
    </source>
</evidence>
<comment type="subcellular location">
    <subcellularLocation>
        <location evidence="1">Endomembrane system</location>
        <topology evidence="1">Multi-pass membrane protein</topology>
    </subcellularLocation>
</comment>
<feature type="transmembrane region" description="Helical" evidence="7">
    <location>
        <begin position="423"/>
        <end position="440"/>
    </location>
</feature>
<evidence type="ECO:0000256" key="7">
    <source>
        <dbReference type="SAM" id="Phobius"/>
    </source>
</evidence>
<evidence type="ECO:0000256" key="3">
    <source>
        <dbReference type="ARBA" id="ARBA00022679"/>
    </source>
</evidence>
<feature type="transmembrane region" description="Helical" evidence="7">
    <location>
        <begin position="20"/>
        <end position="39"/>
    </location>
</feature>
<gene>
    <name evidence="9" type="ORF">KVH43_02910</name>
</gene>
<accession>A0ABX8RCB1</accession>